<dbReference type="RefSeq" id="WP_138191711.1">
    <property type="nucleotide sequence ID" value="NZ_VBWP01000009.1"/>
</dbReference>
<evidence type="ECO:0000313" key="1">
    <source>
        <dbReference type="EMBL" id="TLG72035.1"/>
    </source>
</evidence>
<dbReference type="EMBL" id="VBWP01000009">
    <property type="protein sequence ID" value="TLG72035.1"/>
    <property type="molecule type" value="Genomic_DNA"/>
</dbReference>
<accession>A0A5R8Q8U3</accession>
<keyword evidence="2" id="KW-1185">Reference proteome</keyword>
<protein>
    <submittedName>
        <fullName evidence="1">Uncharacterized protein</fullName>
    </submittedName>
</protein>
<evidence type="ECO:0000313" key="2">
    <source>
        <dbReference type="Proteomes" id="UP000306912"/>
    </source>
</evidence>
<reference evidence="1 2" key="1">
    <citation type="submission" date="2019-05" db="EMBL/GenBank/DDBJ databases">
        <title>Culicoidintestinum kansasii gen. nov., sp. nov. from the gastrointestinal tract of the biting midge, Culicoides sonorensis.</title>
        <authorList>
            <person name="Neupane S."/>
            <person name="Ghosh A."/>
            <person name="Gunther S."/>
            <person name="Martin K."/>
            <person name="Zurek L."/>
        </authorList>
    </citation>
    <scope>NUCLEOTIDE SEQUENCE [LARGE SCALE GENOMIC DNA]</scope>
    <source>
        <strain evidence="1 2">CS-1</strain>
    </source>
</reference>
<proteinExistence type="predicted"/>
<sequence>MKKVVLLVGSLFLFFGLVGCDSQNMSLRKEYSEKTGLSNINTSNELLKELAIEANWWDLKLNEDSYTNNSANTIIKIIVNNYDYADYSDDGSFCVAGVTQKGEIGSYNIAVLDTGYKDFVCNKEAKVLYGVYGNGGDESGVTLIFVLYAE</sequence>
<dbReference type="Proteomes" id="UP000306912">
    <property type="component" value="Unassembled WGS sequence"/>
</dbReference>
<comment type="caution">
    <text evidence="1">The sequence shown here is derived from an EMBL/GenBank/DDBJ whole genome shotgun (WGS) entry which is preliminary data.</text>
</comment>
<gene>
    <name evidence="1" type="ORF">FEZ08_09385</name>
</gene>
<organism evidence="1 2">
    <name type="scientific">Culicoidibacter larvae</name>
    <dbReference type="NCBI Taxonomy" id="2579976"/>
    <lineage>
        <taxon>Bacteria</taxon>
        <taxon>Bacillati</taxon>
        <taxon>Bacillota</taxon>
        <taxon>Culicoidibacteria</taxon>
        <taxon>Culicoidibacterales</taxon>
        <taxon>Culicoidibacteraceae</taxon>
        <taxon>Culicoidibacter</taxon>
    </lineage>
</organism>
<dbReference type="AlphaFoldDB" id="A0A5R8Q8U3"/>
<dbReference type="InParanoid" id="A0A5R8Q8U3"/>
<dbReference type="PROSITE" id="PS51257">
    <property type="entry name" value="PROKAR_LIPOPROTEIN"/>
    <property type="match status" value="1"/>
</dbReference>
<name>A0A5R8Q8U3_9FIRM</name>